<name>A0AAN6K7L3_9PEZI</name>
<dbReference type="Proteomes" id="UP001175353">
    <property type="component" value="Unassembled WGS sequence"/>
</dbReference>
<proteinExistence type="predicted"/>
<reference evidence="3" key="2">
    <citation type="submission" date="2023-06" db="EMBL/GenBank/DDBJ databases">
        <title>Black Yeasts Isolated from many extreme environments.</title>
        <authorList>
            <person name="Coleine C."/>
            <person name="Stajich J.E."/>
            <person name="Selbmann L."/>
        </authorList>
    </citation>
    <scope>NUCLEOTIDE SEQUENCE</scope>
    <source>
        <strain evidence="3">CCFEE 5200</strain>
    </source>
</reference>
<accession>A0AAN6K7L3</accession>
<evidence type="ECO:0000313" key="4">
    <source>
        <dbReference type="Proteomes" id="UP001175353"/>
    </source>
</evidence>
<reference evidence="2" key="1">
    <citation type="submission" date="2021-12" db="EMBL/GenBank/DDBJ databases">
        <title>Black yeast isolated from Biological Soil Crust.</title>
        <authorList>
            <person name="Kurbessoian T."/>
        </authorList>
    </citation>
    <scope>NUCLEOTIDE SEQUENCE</scope>
    <source>
        <strain evidence="2">CCFEE 5208</strain>
    </source>
</reference>
<organism evidence="3 4">
    <name type="scientific">Friedmanniomyces endolithicus</name>
    <dbReference type="NCBI Taxonomy" id="329885"/>
    <lineage>
        <taxon>Eukaryota</taxon>
        <taxon>Fungi</taxon>
        <taxon>Dikarya</taxon>
        <taxon>Ascomycota</taxon>
        <taxon>Pezizomycotina</taxon>
        <taxon>Dothideomycetes</taxon>
        <taxon>Dothideomycetidae</taxon>
        <taxon>Mycosphaerellales</taxon>
        <taxon>Teratosphaeriaceae</taxon>
        <taxon>Friedmanniomyces</taxon>
    </lineage>
</organism>
<keyword evidence="4" id="KW-1185">Reference proteome</keyword>
<evidence type="ECO:0000256" key="1">
    <source>
        <dbReference type="SAM" id="MobiDB-lite"/>
    </source>
</evidence>
<sequence>MAKDAIIKAYEHRSYASRDRTIFHWPNFTFSHSQHTINPRRVHSTFSLTNRPRPGFIDKRRHSIHTDGPTARLPKAYKPSLKSTRTGPTATIDPAMSDQHIVPSGSPPNRLANQHHVQFAGSPPGTSEIDSNNSFRNAHMSTSQGQRQSSSDAPPAYYASTGPPPTWDGQKNRIAHDDDLGTPTGPPPPHTSKG</sequence>
<evidence type="ECO:0000313" key="2">
    <source>
        <dbReference type="EMBL" id="KAK0307821.1"/>
    </source>
</evidence>
<feature type="compositionally biased region" description="Pro residues" evidence="1">
    <location>
        <begin position="184"/>
        <end position="194"/>
    </location>
</feature>
<evidence type="ECO:0000313" key="3">
    <source>
        <dbReference type="EMBL" id="KAK0968468.1"/>
    </source>
</evidence>
<dbReference type="Proteomes" id="UP001168146">
    <property type="component" value="Unassembled WGS sequence"/>
</dbReference>
<dbReference type="EMBL" id="JASUXU010000091">
    <property type="protein sequence ID" value="KAK0307821.1"/>
    <property type="molecule type" value="Genomic_DNA"/>
</dbReference>
<dbReference type="EMBL" id="JAUJLE010000207">
    <property type="protein sequence ID" value="KAK0968468.1"/>
    <property type="molecule type" value="Genomic_DNA"/>
</dbReference>
<dbReference type="AlphaFoldDB" id="A0AAN6K7L3"/>
<protein>
    <submittedName>
        <fullName evidence="3">Uncharacterized protein</fullName>
    </submittedName>
</protein>
<gene>
    <name evidence="2" type="ORF">LTR82_015757</name>
    <name evidence="3" type="ORF">LTR91_016726</name>
</gene>
<feature type="region of interest" description="Disordered" evidence="1">
    <location>
        <begin position="61"/>
        <end position="194"/>
    </location>
</feature>
<feature type="compositionally biased region" description="Low complexity" evidence="1">
    <location>
        <begin position="149"/>
        <end position="160"/>
    </location>
</feature>
<comment type="caution">
    <text evidence="3">The sequence shown here is derived from an EMBL/GenBank/DDBJ whole genome shotgun (WGS) entry which is preliminary data.</text>
</comment>
<feature type="compositionally biased region" description="Polar residues" evidence="1">
    <location>
        <begin position="124"/>
        <end position="148"/>
    </location>
</feature>
<feature type="compositionally biased region" description="Basic and acidic residues" evidence="1">
    <location>
        <begin position="170"/>
        <end position="179"/>
    </location>
</feature>